<protein>
    <submittedName>
        <fullName evidence="1">Uncharacterized protein</fullName>
    </submittedName>
</protein>
<dbReference type="Proteomes" id="UP000280228">
    <property type="component" value="Chromosome"/>
</dbReference>
<evidence type="ECO:0000313" key="1">
    <source>
        <dbReference type="EMBL" id="AZQ93219.1"/>
    </source>
</evidence>
<organism evidence="1 2">
    <name type="scientific">Moraxella catarrhalis</name>
    <name type="common">Branhamella catarrhalis</name>
    <dbReference type="NCBI Taxonomy" id="480"/>
    <lineage>
        <taxon>Bacteria</taxon>
        <taxon>Pseudomonadati</taxon>
        <taxon>Pseudomonadota</taxon>
        <taxon>Gammaproteobacteria</taxon>
        <taxon>Moraxellales</taxon>
        <taxon>Moraxellaceae</taxon>
        <taxon>Moraxella</taxon>
    </lineage>
</organism>
<name>A0A3Q9GDQ6_MORCA</name>
<accession>A0A3Q9GDQ6</accession>
<sequence>MVNGTILTISNNYIDKIYSISLPMINGDLVMVRDNHLSGKMV</sequence>
<reference evidence="1 2" key="1">
    <citation type="submission" date="2018-12" db="EMBL/GenBank/DDBJ databases">
        <title>Persistence of Moraxella catarrhalis in Chronic Obstructive Pulmonary Disease and Regulation of the Hag/MID Adhesin.</title>
        <authorList>
            <person name="Murphy T."/>
            <person name="Zhao X."/>
            <person name="Vyas G."/>
            <person name="Aluvathingal J."/>
            <person name="Nadendla S."/>
            <person name="Tallon L."/>
            <person name="Tettelin H."/>
        </authorList>
    </citation>
    <scope>NUCLEOTIDE SEQUENCE [LARGE SCALE GENOMIC DNA]</scope>
    <source>
        <strain evidence="1 2">46P58B1</strain>
    </source>
</reference>
<dbReference type="AlphaFoldDB" id="A0A3Q9GDQ6"/>
<proteinExistence type="predicted"/>
<evidence type="ECO:0000313" key="2">
    <source>
        <dbReference type="Proteomes" id="UP000280228"/>
    </source>
</evidence>
<gene>
    <name evidence="1" type="ORF">EJK53_0653</name>
</gene>
<dbReference type="EMBL" id="CP034662">
    <property type="protein sequence ID" value="AZQ93219.1"/>
    <property type="molecule type" value="Genomic_DNA"/>
</dbReference>